<comment type="cofactor">
    <cofactor evidence="1">
        <name>Fe(2+)</name>
        <dbReference type="ChEBI" id="CHEBI:29033"/>
    </cofactor>
</comment>
<evidence type="ECO:0000259" key="3">
    <source>
        <dbReference type="Pfam" id="PF02668"/>
    </source>
</evidence>
<dbReference type="GO" id="GO:0016706">
    <property type="term" value="F:2-oxoglutarate-dependent dioxygenase activity"/>
    <property type="evidence" value="ECO:0007669"/>
    <property type="project" value="UniProtKB-ARBA"/>
</dbReference>
<dbReference type="EMBL" id="SMLM01000002">
    <property type="protein sequence ID" value="TFZ02608.1"/>
    <property type="molecule type" value="Genomic_DNA"/>
</dbReference>
<dbReference type="InterPro" id="IPR003819">
    <property type="entry name" value="TauD/TfdA-like"/>
</dbReference>
<reference evidence="4 5" key="1">
    <citation type="submission" date="2019-03" db="EMBL/GenBank/DDBJ databases">
        <title>Ramlibacter henchirensis DSM 14656, whole genome shotgun sequence.</title>
        <authorList>
            <person name="Zhang X."/>
            <person name="Feng G."/>
            <person name="Zhu H."/>
        </authorList>
    </citation>
    <scope>NUCLEOTIDE SEQUENCE [LARGE SCALE GENOMIC DNA]</scope>
    <source>
        <strain evidence="4 5">DSM 14656</strain>
    </source>
</reference>
<organism evidence="4 5">
    <name type="scientific">Ramlibacter henchirensis</name>
    <dbReference type="NCBI Taxonomy" id="204072"/>
    <lineage>
        <taxon>Bacteria</taxon>
        <taxon>Pseudomonadati</taxon>
        <taxon>Pseudomonadota</taxon>
        <taxon>Betaproteobacteria</taxon>
        <taxon>Burkholderiales</taxon>
        <taxon>Comamonadaceae</taxon>
        <taxon>Ramlibacter</taxon>
    </lineage>
</organism>
<dbReference type="OrthoDB" id="753054at2"/>
<dbReference type="Gene3D" id="3.60.130.10">
    <property type="entry name" value="Clavaminate synthase-like"/>
    <property type="match status" value="1"/>
</dbReference>
<evidence type="ECO:0000256" key="2">
    <source>
        <dbReference type="ARBA" id="ARBA00023002"/>
    </source>
</evidence>
<dbReference type="SUPFAM" id="SSF51197">
    <property type="entry name" value="Clavaminate synthase-like"/>
    <property type="match status" value="1"/>
</dbReference>
<keyword evidence="5" id="KW-1185">Reference proteome</keyword>
<keyword evidence="2" id="KW-0560">Oxidoreductase</keyword>
<dbReference type="PANTHER" id="PTHR10696">
    <property type="entry name" value="GAMMA-BUTYROBETAINE HYDROXYLASE-RELATED"/>
    <property type="match status" value="1"/>
</dbReference>
<accession>A0A4Z0BWI5</accession>
<dbReference type="InterPro" id="IPR042098">
    <property type="entry name" value="TauD-like_sf"/>
</dbReference>
<feature type="domain" description="TauD/TfdA-like" evidence="3">
    <location>
        <begin position="50"/>
        <end position="307"/>
    </location>
</feature>
<comment type="caution">
    <text evidence="4">The sequence shown here is derived from an EMBL/GenBank/DDBJ whole genome shotgun (WGS) entry which is preliminary data.</text>
</comment>
<dbReference type="InterPro" id="IPR050411">
    <property type="entry name" value="AlphaKG_dependent_hydroxylases"/>
</dbReference>
<sequence length="343" mass="39413">MSMAIEEVSGRAVWTADEMRRDTRWVQPLDEAERAELRGAVDLVRSRRAGFDFGKEDFSLPRLGEKLVRIREELEDGSGVVVIRGVPVEDWDLPAIEQAYWGIGTHLGSALAQTPRGDLLVRVEDRGGDQHKDPTARGFHTARFLPFHNDQGDVVGLLCVRASKSGGASCISSAAAVHNEILRTRPDLLEVLYGQWYSDIRGEQPPGRPPYYVEPRFARFRGRLFTQHGRTYVDSAQRFPEVPRLTPQQLEAMKLVDTLCESERYRLDMDFRPGDIQFLNNRVVLHSRTDFVDHAEPERKRLLLRLWLRTPGYPELPDYFKPRFEDMDYWLKHPLPQPATQHA</sequence>
<protein>
    <recommendedName>
        <fullName evidence="3">TauD/TfdA-like domain-containing protein</fullName>
    </recommendedName>
</protein>
<evidence type="ECO:0000256" key="1">
    <source>
        <dbReference type="ARBA" id="ARBA00001954"/>
    </source>
</evidence>
<evidence type="ECO:0000313" key="5">
    <source>
        <dbReference type="Proteomes" id="UP000298180"/>
    </source>
</evidence>
<dbReference type="PANTHER" id="PTHR10696:SF54">
    <property type="entry name" value="FAMILY OXIDOREDUCTASE, PUTATIVE (AFU_ORTHOLOGUE AFUA_4G13850)-RELATED"/>
    <property type="match status" value="1"/>
</dbReference>
<evidence type="ECO:0000313" key="4">
    <source>
        <dbReference type="EMBL" id="TFZ02608.1"/>
    </source>
</evidence>
<dbReference type="Pfam" id="PF02668">
    <property type="entry name" value="TauD"/>
    <property type="match status" value="1"/>
</dbReference>
<dbReference type="AlphaFoldDB" id="A0A4Z0BWI5"/>
<dbReference type="Proteomes" id="UP000298180">
    <property type="component" value="Unassembled WGS sequence"/>
</dbReference>
<proteinExistence type="predicted"/>
<gene>
    <name evidence="4" type="ORF">EZ313_15225</name>
</gene>
<name>A0A4Z0BWI5_9BURK</name>